<dbReference type="InterPro" id="IPR029044">
    <property type="entry name" value="Nucleotide-diphossugar_trans"/>
</dbReference>
<sequence length="364" mass="40061">MGNPRRTGMSVIIPVRGRVDLLRNLLISLQQARKECAEATEILVVDDSCPADAREHRQHCHECDAKYLRGPRRVGAKRNLGARNAAYEHLVFVDSDCEIDVNYLARIGKTLREASSDVGGIAGPVQMVGNETSTLRLLRKTQELNQPFGWPTEYEQITWSACANLAVRADAFWQIGGFAENALTVVGGEDVDLGIRLTKAGHMIRCDPKAIVYHSRATGDTVASVTRRLFTYGRSANWLNCQHPERRRFRLNPVSTLACITSISAAASVTAGAVSLSAVPMVAAALLVWHVKQRILPGDRMVDIIGAVVSTAVDWSFDLGEFVGAFQIGRPHYMFSRFGFTDTQTFRVRSAVREPSESHHDGSA</sequence>
<keyword evidence="3" id="KW-1185">Reference proteome</keyword>
<name>A0A0I9ULV8_9MYCO</name>
<accession>A0A0I9ULV8</accession>
<dbReference type="AlphaFoldDB" id="A0A0I9ULV8"/>
<gene>
    <name evidence="2" type="ORF">ABH38_08645</name>
</gene>
<evidence type="ECO:0000313" key="3">
    <source>
        <dbReference type="Proteomes" id="UP000036334"/>
    </source>
</evidence>
<proteinExistence type="predicted"/>
<dbReference type="PATRIC" id="fig|29311.18.peg.1397"/>
<dbReference type="PANTHER" id="PTHR43646">
    <property type="entry name" value="GLYCOSYLTRANSFERASE"/>
    <property type="match status" value="1"/>
</dbReference>
<organism evidence="2 3">
    <name type="scientific">Mycobacterium haemophilum</name>
    <dbReference type="NCBI Taxonomy" id="29311"/>
    <lineage>
        <taxon>Bacteria</taxon>
        <taxon>Bacillati</taxon>
        <taxon>Actinomycetota</taxon>
        <taxon>Actinomycetes</taxon>
        <taxon>Mycobacteriales</taxon>
        <taxon>Mycobacteriaceae</taxon>
        <taxon>Mycobacterium</taxon>
    </lineage>
</organism>
<dbReference type="PANTHER" id="PTHR43646:SF6">
    <property type="entry name" value="PRE-MYCOFACTOCIN GLYCOSYLTRANSFERASE"/>
    <property type="match status" value="1"/>
</dbReference>
<dbReference type="Gene3D" id="3.90.550.10">
    <property type="entry name" value="Spore Coat Polysaccharide Biosynthesis Protein SpsA, Chain A"/>
    <property type="match status" value="1"/>
</dbReference>
<reference evidence="2 3" key="1">
    <citation type="submission" date="2015-05" db="EMBL/GenBank/DDBJ databases">
        <title>Genome sequence of Mycobacterium haemophilum.</title>
        <authorList>
            <person name="Greninger A.L."/>
            <person name="Cunningham G."/>
            <person name="Miller S."/>
        </authorList>
    </citation>
    <scope>NUCLEOTIDE SEQUENCE [LARGE SCALE GENOMIC DNA]</scope>
    <source>
        <strain evidence="3">UC1</strain>
    </source>
</reference>
<feature type="domain" description="Glycosyltransferase 2-like" evidence="1">
    <location>
        <begin position="10"/>
        <end position="175"/>
    </location>
</feature>
<evidence type="ECO:0000313" key="2">
    <source>
        <dbReference type="EMBL" id="KLO37455.1"/>
    </source>
</evidence>
<dbReference type="Proteomes" id="UP000036334">
    <property type="component" value="Unassembled WGS sequence"/>
</dbReference>
<protein>
    <recommendedName>
        <fullName evidence="1">Glycosyltransferase 2-like domain-containing protein</fullName>
    </recommendedName>
</protein>
<evidence type="ECO:0000259" key="1">
    <source>
        <dbReference type="Pfam" id="PF00535"/>
    </source>
</evidence>
<comment type="caution">
    <text evidence="2">The sequence shown here is derived from an EMBL/GenBank/DDBJ whole genome shotgun (WGS) entry which is preliminary data.</text>
</comment>
<dbReference type="SUPFAM" id="SSF53448">
    <property type="entry name" value="Nucleotide-diphospho-sugar transferases"/>
    <property type="match status" value="1"/>
</dbReference>
<dbReference type="InterPro" id="IPR001173">
    <property type="entry name" value="Glyco_trans_2-like"/>
</dbReference>
<dbReference type="EMBL" id="LDPR01000005">
    <property type="protein sequence ID" value="KLO37455.1"/>
    <property type="molecule type" value="Genomic_DNA"/>
</dbReference>
<dbReference type="Pfam" id="PF00535">
    <property type="entry name" value="Glycos_transf_2"/>
    <property type="match status" value="1"/>
</dbReference>